<comment type="caution">
    <text evidence="7">The sequence shown here is derived from an EMBL/GenBank/DDBJ whole genome shotgun (WGS) entry which is preliminary data.</text>
</comment>
<feature type="domain" description="Glycoside hydrolase family 2 catalytic" evidence="5">
    <location>
        <begin position="258"/>
        <end position="328"/>
    </location>
</feature>
<dbReference type="EMBL" id="VWFN01000287">
    <property type="protein sequence ID" value="KAA4631906.1"/>
    <property type="molecule type" value="Genomic_DNA"/>
</dbReference>
<keyword evidence="3" id="KW-0326">Glycosidase</keyword>
<dbReference type="InterPro" id="IPR006104">
    <property type="entry name" value="Glyco_hydro_2_N"/>
</dbReference>
<proteinExistence type="inferred from homology"/>
<protein>
    <submittedName>
        <fullName evidence="7">Beta-galactosidase</fullName>
    </submittedName>
</protein>
<dbReference type="InterPro" id="IPR017853">
    <property type="entry name" value="GH"/>
</dbReference>
<sequence>SVNYDDSSWRVLDLPHDFQIEQPWDKDAGGARGFKAMGTGWYRKTFKADPEWKGKRVLLDFEGIMLIGDVWVNGQKVGGTDYGYIGFETDITKLLRYDADNVVAVSASTGKKGGSRWYTGGGLFRDVHLLVKDYVSIARHGVFISTPKITEQSADINVQVEVEGISGKQLDVEINARIFSPKGELVTETKGMAPKKNKLATVEVPLPVVAVSNPQLWSCETPNLYRAEITLVRDGKVIDNVTEKFGIRTLEYSPEFGFKLNGKKLFLKGIANHHDLGAVGAAAFDRAIERQFELLKKFGYNHVRTSHNPYSKSFMELADKHGILIVDELIDKWSDKSYWGGRVPFTQL</sequence>
<feature type="domain" description="Glycoside hydrolase family 2 immunoglobulin-like beta-sandwich" evidence="4">
    <location>
        <begin position="142"/>
        <end position="248"/>
    </location>
</feature>
<evidence type="ECO:0000259" key="6">
    <source>
        <dbReference type="Pfam" id="PF02837"/>
    </source>
</evidence>
<dbReference type="Pfam" id="PF00703">
    <property type="entry name" value="Glyco_hydro_2"/>
    <property type="match status" value="1"/>
</dbReference>
<dbReference type="AlphaFoldDB" id="A0A642C066"/>
<evidence type="ECO:0000259" key="4">
    <source>
        <dbReference type="Pfam" id="PF00703"/>
    </source>
</evidence>
<dbReference type="Pfam" id="PF02837">
    <property type="entry name" value="Glyco_hydro_2_N"/>
    <property type="match status" value="1"/>
</dbReference>
<organism evidence="7">
    <name type="scientific">Bacteroides ovatus</name>
    <dbReference type="NCBI Taxonomy" id="28116"/>
    <lineage>
        <taxon>Bacteria</taxon>
        <taxon>Pseudomonadati</taxon>
        <taxon>Bacteroidota</taxon>
        <taxon>Bacteroidia</taxon>
        <taxon>Bacteroidales</taxon>
        <taxon>Bacteroidaceae</taxon>
        <taxon>Bacteroides</taxon>
    </lineage>
</organism>
<dbReference type="InterPro" id="IPR006102">
    <property type="entry name" value="Ig-like_GH2"/>
</dbReference>
<name>A0A642C066_BACOV</name>
<feature type="domain" description="Glycosyl hydrolases family 2 sugar binding" evidence="6">
    <location>
        <begin position="37"/>
        <end position="131"/>
    </location>
</feature>
<dbReference type="SUPFAM" id="SSF49303">
    <property type="entry name" value="beta-Galactosidase/glucuronidase domain"/>
    <property type="match status" value="1"/>
</dbReference>
<evidence type="ECO:0000256" key="2">
    <source>
        <dbReference type="ARBA" id="ARBA00022801"/>
    </source>
</evidence>
<dbReference type="SUPFAM" id="SSF51445">
    <property type="entry name" value="(Trans)glycosidases"/>
    <property type="match status" value="1"/>
</dbReference>
<dbReference type="Gene3D" id="2.60.40.10">
    <property type="entry name" value="Immunoglobulins"/>
    <property type="match status" value="1"/>
</dbReference>
<dbReference type="GO" id="GO:0004553">
    <property type="term" value="F:hydrolase activity, hydrolyzing O-glycosyl compounds"/>
    <property type="evidence" value="ECO:0007669"/>
    <property type="project" value="InterPro"/>
</dbReference>
<accession>A0A642C066</accession>
<dbReference type="Gene3D" id="2.60.120.260">
    <property type="entry name" value="Galactose-binding domain-like"/>
    <property type="match status" value="1"/>
</dbReference>
<dbReference type="InterPro" id="IPR013783">
    <property type="entry name" value="Ig-like_fold"/>
</dbReference>
<evidence type="ECO:0000256" key="1">
    <source>
        <dbReference type="ARBA" id="ARBA00007401"/>
    </source>
</evidence>
<dbReference type="Gene3D" id="3.20.20.80">
    <property type="entry name" value="Glycosidases"/>
    <property type="match status" value="1"/>
</dbReference>
<evidence type="ECO:0000256" key="3">
    <source>
        <dbReference type="ARBA" id="ARBA00023295"/>
    </source>
</evidence>
<dbReference type="SUPFAM" id="SSF49785">
    <property type="entry name" value="Galactose-binding domain-like"/>
    <property type="match status" value="1"/>
</dbReference>
<dbReference type="Pfam" id="PF02836">
    <property type="entry name" value="Glyco_hydro_2_C"/>
    <property type="match status" value="1"/>
</dbReference>
<dbReference type="GO" id="GO:0005975">
    <property type="term" value="P:carbohydrate metabolic process"/>
    <property type="evidence" value="ECO:0007669"/>
    <property type="project" value="InterPro"/>
</dbReference>
<feature type="non-terminal residue" evidence="7">
    <location>
        <position position="1"/>
    </location>
</feature>
<dbReference type="InterPro" id="IPR051913">
    <property type="entry name" value="GH2_Domain-Containing"/>
</dbReference>
<dbReference type="InterPro" id="IPR006103">
    <property type="entry name" value="Glyco_hydro_2_cat"/>
</dbReference>
<dbReference type="InterPro" id="IPR008979">
    <property type="entry name" value="Galactose-bd-like_sf"/>
</dbReference>
<dbReference type="InterPro" id="IPR006101">
    <property type="entry name" value="Glyco_hydro_2"/>
</dbReference>
<evidence type="ECO:0000313" key="7">
    <source>
        <dbReference type="EMBL" id="KAA4631906.1"/>
    </source>
</evidence>
<evidence type="ECO:0000259" key="5">
    <source>
        <dbReference type="Pfam" id="PF02836"/>
    </source>
</evidence>
<dbReference type="InterPro" id="IPR036156">
    <property type="entry name" value="Beta-gal/glucu_dom_sf"/>
</dbReference>
<dbReference type="PANTHER" id="PTHR42732:SF1">
    <property type="entry name" value="BETA-MANNOSIDASE"/>
    <property type="match status" value="1"/>
</dbReference>
<keyword evidence="2" id="KW-0378">Hydrolase</keyword>
<reference evidence="7" key="1">
    <citation type="journal article" date="2019" name="Nat. Med.">
        <title>A library of human gut bacterial isolates paired with longitudinal multiomics data enables mechanistic microbiome research.</title>
        <authorList>
            <person name="Poyet M."/>
            <person name="Groussin M."/>
            <person name="Gibbons S.M."/>
            <person name="Avila-Pacheco J."/>
            <person name="Jiang X."/>
            <person name="Kearney S.M."/>
            <person name="Perrotta A.R."/>
            <person name="Berdy B."/>
            <person name="Zhao S."/>
            <person name="Lieberman T.D."/>
            <person name="Swanson P.K."/>
            <person name="Smith M."/>
            <person name="Roesemann S."/>
            <person name="Alexander J.E."/>
            <person name="Rich S.A."/>
            <person name="Livny J."/>
            <person name="Vlamakis H."/>
            <person name="Clish C."/>
            <person name="Bullock K."/>
            <person name="Deik A."/>
            <person name="Scott J."/>
            <person name="Pierce K.A."/>
            <person name="Xavier R.J."/>
            <person name="Alm E.J."/>
        </authorList>
    </citation>
    <scope>NUCLEOTIDE SEQUENCE</scope>
    <source>
        <strain evidence="7">BIOML-A13</strain>
    </source>
</reference>
<dbReference type="PANTHER" id="PTHR42732">
    <property type="entry name" value="BETA-GALACTOSIDASE"/>
    <property type="match status" value="1"/>
</dbReference>
<feature type="non-terminal residue" evidence="7">
    <location>
        <position position="348"/>
    </location>
</feature>
<comment type="similarity">
    <text evidence="1">Belongs to the glycosyl hydrolase 2 family.</text>
</comment>
<gene>
    <name evidence="7" type="ORF">F3B51_29430</name>
</gene>
<dbReference type="PRINTS" id="PR00132">
    <property type="entry name" value="GLHYDRLASE2"/>
</dbReference>